<dbReference type="Proteomes" id="UP000002297">
    <property type="component" value="Chromosome"/>
</dbReference>
<name>A3U4L0_CROAH</name>
<organism evidence="1 2">
    <name type="scientific">Croceibacter atlanticus (strain ATCC BAA-628 / JCM 21780 / CIP 108009 / IAM 15332 / KCTC 12090 / HTCC2559)</name>
    <dbReference type="NCBI Taxonomy" id="216432"/>
    <lineage>
        <taxon>Bacteria</taxon>
        <taxon>Pseudomonadati</taxon>
        <taxon>Bacteroidota</taxon>
        <taxon>Flavobacteriia</taxon>
        <taxon>Flavobacteriales</taxon>
        <taxon>Flavobacteriaceae</taxon>
        <taxon>Croceibacter</taxon>
    </lineage>
</organism>
<dbReference type="HOGENOM" id="CLU_405849_0_0_10"/>
<dbReference type="EMBL" id="CP002046">
    <property type="protein sequence ID" value="EAP87177.1"/>
    <property type="molecule type" value="Genomic_DNA"/>
</dbReference>
<accession>A3U4L0</accession>
<dbReference type="eggNOG" id="ENOG5033PP3">
    <property type="taxonomic scope" value="Bacteria"/>
</dbReference>
<dbReference type="AlphaFoldDB" id="A3U4L0"/>
<dbReference type="KEGG" id="cat:CA2559_00440"/>
<sequence>MFNKPINNIVKAHFETMRKTAKEKAEKDFNDKILNEIDGLDDFEKLKVCVVENEKNKALKKQDPHPYYINNSDDWLLTQFANRHFLLNVDETDEFIQSVYLGDYGKLIFDKIDELLKHIPKLTYKDFLAGVQCQYLETFEHYYNIEEEDYYKISKWQMNALLDIVEYDVNNCIKAYQEHCATIRNPINFISNELSILEEVLTETINDTSVLKQILSKLYIFKNNEISKYDNDLLLENYPLFFNDENNYRKLNPDNLKEPLNKISNNAKSIVSNELTIFYVLDTVLKWMKSIIKGKSIYEPFEYIDLKEKIKEVRIETEKEYQKEIDALNEFCFNDESITSEQKKEYLRAKFGDEIDAYNKIKDKRIFFFLRDENEALLIENLRFSYVVNNLLDEVLEELKTAYRILNVSWEITAIFYELFDSRTMYYKNDSGSHLIIHSLMNDMVLDKDDYNELHSSMDVFFRRFQNDSVPLDIHFINHRNVHLRLFEKCISRLQKILDNAEPNNKVLYIQSRLKELKQRELTFRTIAERNKRLEGKEDKFPNLFKEFLSIEADFIRETSVIAPLSYLPENPKILIDKPRLETFEDLLSTEKQTYVLQMLEDLSITVGGNYALSPKKLGAIRGVIEALREKKIIPHLGLHKVYVMFADKINASKKSELDASNTSEDYKKDAIEYIKNNPLH</sequence>
<evidence type="ECO:0000313" key="2">
    <source>
        <dbReference type="Proteomes" id="UP000002297"/>
    </source>
</evidence>
<dbReference type="RefSeq" id="WP_013185858.1">
    <property type="nucleotide sequence ID" value="NC_014230.1"/>
</dbReference>
<protein>
    <submittedName>
        <fullName evidence="1">Uncharacterized protein</fullName>
    </submittedName>
</protein>
<evidence type="ECO:0000313" key="1">
    <source>
        <dbReference type="EMBL" id="EAP87177.1"/>
    </source>
</evidence>
<keyword evidence="2" id="KW-1185">Reference proteome</keyword>
<proteinExistence type="predicted"/>
<dbReference type="OrthoDB" id="839908at2"/>
<gene>
    <name evidence="1" type="ordered locus">CA2559_00440</name>
</gene>
<dbReference type="STRING" id="216432.CA2559_00440"/>
<dbReference type="GeneID" id="89451891"/>
<reference evidence="1 2" key="1">
    <citation type="journal article" date="2010" name="J. Bacteriol.">
        <title>The complete genome sequence of Croceibacter atlanticus HTCC2559T.</title>
        <authorList>
            <person name="Oh H.M."/>
            <person name="Kang I."/>
            <person name="Ferriera S."/>
            <person name="Giovannoni S.J."/>
            <person name="Cho J.C."/>
        </authorList>
    </citation>
    <scope>NUCLEOTIDE SEQUENCE [LARGE SCALE GENOMIC DNA]</scope>
    <source>
        <strain evidence="2">ATCC BAA-628 / HTCC2559 / KCTC 12090</strain>
    </source>
</reference>